<dbReference type="InterPro" id="IPR002502">
    <property type="entry name" value="Amidase_domain"/>
</dbReference>
<dbReference type="InterPro" id="IPR036505">
    <property type="entry name" value="Amidase/PGRP_sf"/>
</dbReference>
<dbReference type="RefSeq" id="WP_331218557.1">
    <property type="nucleotide sequence ID" value="NZ_JAZGQK010000042.1"/>
</dbReference>
<reference evidence="2 3" key="1">
    <citation type="submission" date="2024-01" db="EMBL/GenBank/DDBJ databases">
        <title>Genome insights into Plantactinospora sonchi sp. nov.</title>
        <authorList>
            <person name="Wang L."/>
        </authorList>
    </citation>
    <scope>NUCLEOTIDE SEQUENCE [LARGE SCALE GENOMIC DNA]</scope>
    <source>
        <strain evidence="2 3">NEAU-QY2</strain>
    </source>
</reference>
<evidence type="ECO:0000259" key="1">
    <source>
        <dbReference type="Pfam" id="PF01510"/>
    </source>
</evidence>
<dbReference type="Pfam" id="PF01510">
    <property type="entry name" value="Amidase_2"/>
    <property type="match status" value="1"/>
</dbReference>
<dbReference type="Proteomes" id="UP001332243">
    <property type="component" value="Unassembled WGS sequence"/>
</dbReference>
<dbReference type="SUPFAM" id="SSF55846">
    <property type="entry name" value="N-acetylmuramoyl-L-alanine amidase-like"/>
    <property type="match status" value="1"/>
</dbReference>
<accession>A0ABU7S4K8</accession>
<keyword evidence="3" id="KW-1185">Reference proteome</keyword>
<name>A0ABU7S4K8_9ACTN</name>
<dbReference type="Gene3D" id="3.40.80.10">
    <property type="entry name" value="Peptidoglycan recognition protein-like"/>
    <property type="match status" value="1"/>
</dbReference>
<feature type="domain" description="N-acetylmuramoyl-L-alanine amidase" evidence="1">
    <location>
        <begin position="32"/>
        <end position="161"/>
    </location>
</feature>
<sequence length="296" mass="32003">MRLLWLPDVLRSAGLTVHEVGGWRGRGSTSFDPHGIICHETRGSRTSTDAGEIYVLLNGSATAPPPIAQLYLSRTGHWHVIASGRCNHVLVGWAGPFKGVGNSGLVGIEAQHALGEPWTDRQYDSYVRGVAAIRRRTGWGVAGHKEHQPGGYGHASVKTDPSFNMDRFRRDVAALLSGEENTMPALSDAEQEQLLKFARDNNYLLWKGAQKPDGSGRTDIRQHFYNIEATLTEIKANQMTMLGKDWVNEQEIIDGVLSGLGSKDLDDAVVALRAAFGERAAELAAKLAAAAGTPAA</sequence>
<comment type="caution">
    <text evidence="2">The sequence shown here is derived from an EMBL/GenBank/DDBJ whole genome shotgun (WGS) entry which is preliminary data.</text>
</comment>
<organism evidence="2 3">
    <name type="scientific">Plantactinospora sonchi</name>
    <dbReference type="NCBI Taxonomy" id="1544735"/>
    <lineage>
        <taxon>Bacteria</taxon>
        <taxon>Bacillati</taxon>
        <taxon>Actinomycetota</taxon>
        <taxon>Actinomycetes</taxon>
        <taxon>Micromonosporales</taxon>
        <taxon>Micromonosporaceae</taxon>
        <taxon>Plantactinospora</taxon>
    </lineage>
</organism>
<evidence type="ECO:0000313" key="2">
    <source>
        <dbReference type="EMBL" id="MEE6263742.1"/>
    </source>
</evidence>
<protein>
    <submittedName>
        <fullName evidence="2">N-acetylmuramoyl-L-alanine amidase</fullName>
    </submittedName>
</protein>
<dbReference type="EMBL" id="JAZGQK010000042">
    <property type="protein sequence ID" value="MEE6263742.1"/>
    <property type="molecule type" value="Genomic_DNA"/>
</dbReference>
<proteinExistence type="predicted"/>
<gene>
    <name evidence="2" type="ORF">V1633_35260</name>
</gene>
<evidence type="ECO:0000313" key="3">
    <source>
        <dbReference type="Proteomes" id="UP001332243"/>
    </source>
</evidence>